<dbReference type="PROSITE" id="PS51318">
    <property type="entry name" value="TAT"/>
    <property type="match status" value="1"/>
</dbReference>
<dbReference type="EMBL" id="CADCUE010000307">
    <property type="protein sequence ID" value="CAA9363865.1"/>
    <property type="molecule type" value="Genomic_DNA"/>
</dbReference>
<name>A0A6J4MMY6_9ACTN</name>
<dbReference type="AlphaFoldDB" id="A0A6J4MMY6"/>
<organism evidence="1">
    <name type="scientific">uncultured Frankineae bacterium</name>
    <dbReference type="NCBI Taxonomy" id="437475"/>
    <lineage>
        <taxon>Bacteria</taxon>
        <taxon>Bacillati</taxon>
        <taxon>Actinomycetota</taxon>
        <taxon>Actinomycetes</taxon>
        <taxon>Frankiales</taxon>
        <taxon>environmental samples</taxon>
    </lineage>
</organism>
<protein>
    <submittedName>
        <fullName evidence="1">Uncharacterized protein</fullName>
    </submittedName>
</protein>
<reference evidence="1" key="1">
    <citation type="submission" date="2020-02" db="EMBL/GenBank/DDBJ databases">
        <authorList>
            <person name="Meier V. D."/>
        </authorList>
    </citation>
    <scope>NUCLEOTIDE SEQUENCE</scope>
    <source>
        <strain evidence="1">AVDCRST_MAG16</strain>
    </source>
</reference>
<evidence type="ECO:0000313" key="1">
    <source>
        <dbReference type="EMBL" id="CAA9363865.1"/>
    </source>
</evidence>
<gene>
    <name evidence="1" type="ORF">AVDCRST_MAG16-3308</name>
</gene>
<dbReference type="InterPro" id="IPR006311">
    <property type="entry name" value="TAT_signal"/>
</dbReference>
<proteinExistence type="predicted"/>
<accession>A0A6J4MMY6</accession>
<sequence>MRTPTGADRRRLLLAAAGRGALLGLAGVAAMTAAEKAEQAVTGRPDSYVPARALLTLLGRRPADTAQPLAWNHAMHWGTGAALGAVRGVWSVVGLRGPRAHLAHTVVRLAFDQTVENSTGVGAPPHTWPREEQVVDVLHKAVYAFATGVLTDRRIAPALQSRAGTTSH</sequence>